<feature type="domain" description="LTD" evidence="2">
    <location>
        <begin position="25"/>
        <end position="141"/>
    </location>
</feature>
<dbReference type="EMBL" id="SIHJ01000001">
    <property type="protein sequence ID" value="TWT35938.1"/>
    <property type="molecule type" value="Genomic_DNA"/>
</dbReference>
<dbReference type="Gene3D" id="2.60.120.260">
    <property type="entry name" value="Galactose-binding domain-like"/>
    <property type="match status" value="1"/>
</dbReference>
<protein>
    <submittedName>
        <fullName evidence="3">CotH protein</fullName>
    </submittedName>
</protein>
<dbReference type="InterPro" id="IPR014867">
    <property type="entry name" value="Spore_coat_CotH_CotH2/3/7"/>
</dbReference>
<dbReference type="InterPro" id="IPR036439">
    <property type="entry name" value="Dockerin_dom_sf"/>
</dbReference>
<dbReference type="SUPFAM" id="SSF74853">
    <property type="entry name" value="Lamin A/C globular tail domain"/>
    <property type="match status" value="1"/>
</dbReference>
<dbReference type="InterPro" id="IPR001322">
    <property type="entry name" value="Lamin_tail_dom"/>
</dbReference>
<accession>A0A5C5VBK7</accession>
<feature type="region of interest" description="Disordered" evidence="1">
    <location>
        <begin position="1078"/>
        <end position="1108"/>
    </location>
</feature>
<evidence type="ECO:0000313" key="3">
    <source>
        <dbReference type="EMBL" id="TWT35938.1"/>
    </source>
</evidence>
<dbReference type="Proteomes" id="UP000316714">
    <property type="component" value="Unassembled WGS sequence"/>
</dbReference>
<dbReference type="GO" id="GO:0000272">
    <property type="term" value="P:polysaccharide catabolic process"/>
    <property type="evidence" value="ECO:0007669"/>
    <property type="project" value="InterPro"/>
</dbReference>
<dbReference type="InterPro" id="IPR018247">
    <property type="entry name" value="EF_Hand_1_Ca_BS"/>
</dbReference>
<feature type="region of interest" description="Disordered" evidence="1">
    <location>
        <begin position="1170"/>
        <end position="1194"/>
    </location>
</feature>
<reference evidence="3 4" key="1">
    <citation type="submission" date="2019-02" db="EMBL/GenBank/DDBJ databases">
        <title>Deep-cultivation of Planctomycetes and their phenomic and genomic characterization uncovers novel biology.</title>
        <authorList>
            <person name="Wiegand S."/>
            <person name="Jogler M."/>
            <person name="Boedeker C."/>
            <person name="Pinto D."/>
            <person name="Vollmers J."/>
            <person name="Rivas-Marin E."/>
            <person name="Kohn T."/>
            <person name="Peeters S.H."/>
            <person name="Heuer A."/>
            <person name="Rast P."/>
            <person name="Oberbeckmann S."/>
            <person name="Bunk B."/>
            <person name="Jeske O."/>
            <person name="Meyerdierks A."/>
            <person name="Storesund J.E."/>
            <person name="Kallscheuer N."/>
            <person name="Luecker S."/>
            <person name="Lage O.M."/>
            <person name="Pohl T."/>
            <person name="Merkel B.J."/>
            <person name="Hornburger P."/>
            <person name="Mueller R.-W."/>
            <person name="Bruemmer F."/>
            <person name="Labrenz M."/>
            <person name="Spormann A.M."/>
            <person name="Op Den Camp H."/>
            <person name="Overmann J."/>
            <person name="Amann R."/>
            <person name="Jetten M.S.M."/>
            <person name="Mascher T."/>
            <person name="Medema M.H."/>
            <person name="Devos D.P."/>
            <person name="Kaster A.-K."/>
            <person name="Ovreas L."/>
            <person name="Rohde M."/>
            <person name="Galperin M.Y."/>
            <person name="Jogler C."/>
        </authorList>
    </citation>
    <scope>NUCLEOTIDE SEQUENCE [LARGE SCALE GENOMIC DNA]</scope>
    <source>
        <strain evidence="3 4">KOR34</strain>
    </source>
</reference>
<proteinExistence type="predicted"/>
<feature type="region of interest" description="Disordered" evidence="1">
    <location>
        <begin position="1122"/>
        <end position="1142"/>
    </location>
</feature>
<dbReference type="Pfam" id="PF08757">
    <property type="entry name" value="CotH"/>
    <property type="match status" value="1"/>
</dbReference>
<evidence type="ECO:0000313" key="4">
    <source>
        <dbReference type="Proteomes" id="UP000316714"/>
    </source>
</evidence>
<dbReference type="Gene3D" id="1.10.1330.10">
    <property type="entry name" value="Dockerin domain"/>
    <property type="match status" value="1"/>
</dbReference>
<dbReference type="InterPro" id="IPR036415">
    <property type="entry name" value="Lamin_tail_dom_sf"/>
</dbReference>
<dbReference type="RefSeq" id="WP_197531125.1">
    <property type="nucleotide sequence ID" value="NZ_SIHJ01000001.1"/>
</dbReference>
<dbReference type="InterPro" id="IPR059177">
    <property type="entry name" value="GH29D-like_dom"/>
</dbReference>
<organism evidence="3 4">
    <name type="scientific">Posidoniimonas corsicana</name>
    <dbReference type="NCBI Taxonomy" id="1938618"/>
    <lineage>
        <taxon>Bacteria</taxon>
        <taxon>Pseudomonadati</taxon>
        <taxon>Planctomycetota</taxon>
        <taxon>Planctomycetia</taxon>
        <taxon>Pirellulales</taxon>
        <taxon>Lacipirellulaceae</taxon>
        <taxon>Posidoniimonas</taxon>
    </lineage>
</organism>
<evidence type="ECO:0000256" key="1">
    <source>
        <dbReference type="SAM" id="MobiDB-lite"/>
    </source>
</evidence>
<dbReference type="AlphaFoldDB" id="A0A5C5VBK7"/>
<keyword evidence="4" id="KW-1185">Reference proteome</keyword>
<dbReference type="Pfam" id="PF13290">
    <property type="entry name" value="CHB_HEX_C_1"/>
    <property type="match status" value="1"/>
</dbReference>
<dbReference type="Gene3D" id="2.60.40.1260">
    <property type="entry name" value="Lamin Tail domain"/>
    <property type="match status" value="1"/>
</dbReference>
<gene>
    <name evidence="3" type="ORF">KOR34_08350</name>
</gene>
<name>A0A5C5VBK7_9BACT</name>
<sequence>MPSLPSRGGRRRLHLQRLEPRCVLDAASLRITEVMASNDDTLVDFQGDSSDWLEIYNPSSAAVDLAGMYLTDDSDELTKWRFPAGVSIDPGGFLLVFASDKNTVTPGGEVHTSFRLSAGGEYVGLVGADGQTVVDAYSPEFPEQFEDISYGLAMTTTSTTLVAEGVTARAWRPTSGVYDATWTDVGFDDSVFDIVGPSGFGYEESSGFPNFNGQFNTAVPPGTTSLYVRYDFNLESLADISGLTLRMKYDDGFVAYLNGQQIESVNARASNAWNSTAFTGHDDFDAISFEPFDVSDHASLLQAGPNVLAIHALNFSSNSSDFLVVPELVATRASIVEPEEVGYFENATPGGPNGGTFAGFADEPTFSVPHGFYEAPQSVAISTSTAGAVIVFTTDGSTPAVDDTLTPVNGQLYTGPIAVTGTTTLRATAFKQDFKPSFVRASTYLFLDDVIQQSPSGQTPAGWAPSGTNGQELNYGIDPDILSLYGERAVKDSLAALPAISLTTDLENLFDPQTGIYVNALNRGREWERAASVELIHPDGTEGFSTNAGLRIRGGYHRNDFNPKHAFRLYFRDEYGDGLLDYQLFDEADATRFDVLDLRTAQNYSWAAWGNTINGLQNSYLREVFARDTQADMGQPHTRSNYYHLYVDGQYYGVYMTQERIQEHFGESYFGGDESDYDVVKSDPFESGGTEIADGTDVAWRELFELAQDLADNPGGDADNFWAMQGLNPDGTRNDELEVLLDVDNLIDYMMIIIYTGGHDTGISAFFGNQRANNWFGIRNREAGDMGFQFFLHDNEHSLGAGELVGVVHGTEDIDRTGPFYSNLDDEFEFFNPVFLHQDLLIHPEYKQMFVDRVYELMFNDGPLTASASIARMTERAGQVGPAIIAESARWGDSKRATPYDKADWDAEVAWLLNSYFPGRGNTVLQQLRADGLYTSFSTPAFSQHGGVVPSGYELGIATRGGTIYYSTDGHTDPREIGGGISSSSEVQPYAGAIVLTEGTEVWTRMLTTNGDWSALVKASFTIGALPGDYDASGLVDQQDYSVWRSTYGSTTDLRADGNGDGRVDAADYTVWRDNLGTSSGLDAGPSVSAGITAAPAPTEDPSTGERAAPTAAAWLLAPAATTNSEADAPTPQPSALSQSDLPDDPLLLLALDRVERTSVTGPVDSTLVESAASKEGEASASLDEGLDVNLEAL</sequence>
<dbReference type="PROSITE" id="PS51841">
    <property type="entry name" value="LTD"/>
    <property type="match status" value="1"/>
</dbReference>
<comment type="caution">
    <text evidence="3">The sequence shown here is derived from an EMBL/GenBank/DDBJ whole genome shotgun (WGS) entry which is preliminary data.</text>
</comment>
<dbReference type="PROSITE" id="PS00018">
    <property type="entry name" value="EF_HAND_1"/>
    <property type="match status" value="1"/>
</dbReference>
<evidence type="ECO:0000259" key="2">
    <source>
        <dbReference type="PROSITE" id="PS51841"/>
    </source>
</evidence>
<dbReference type="Pfam" id="PF00932">
    <property type="entry name" value="LTD"/>
    <property type="match status" value="1"/>
</dbReference>